<dbReference type="Gene3D" id="3.50.50.60">
    <property type="entry name" value="FAD/NAD(P)-binding domain"/>
    <property type="match status" value="1"/>
</dbReference>
<evidence type="ECO:0000256" key="4">
    <source>
        <dbReference type="ARBA" id="ARBA00023004"/>
    </source>
</evidence>
<accession>G5ID48</accession>
<evidence type="ECO:0000256" key="1">
    <source>
        <dbReference type="ARBA" id="ARBA00022485"/>
    </source>
</evidence>
<keyword evidence="7" id="KW-1185">Reference proteome</keyword>
<dbReference type="GO" id="GO:0046872">
    <property type="term" value="F:metal ion binding"/>
    <property type="evidence" value="ECO:0007669"/>
    <property type="project" value="UniProtKB-KW"/>
</dbReference>
<keyword evidence="2" id="KW-0479">Metal-binding</keyword>
<evidence type="ECO:0008006" key="8">
    <source>
        <dbReference type="Google" id="ProtNLM"/>
    </source>
</evidence>
<dbReference type="Proteomes" id="UP000005384">
    <property type="component" value="Unassembled WGS sequence"/>
</dbReference>
<gene>
    <name evidence="6" type="ORF">HMPREF9473_01422</name>
</gene>
<proteinExistence type="predicted"/>
<evidence type="ECO:0000313" key="7">
    <source>
        <dbReference type="Proteomes" id="UP000005384"/>
    </source>
</evidence>
<dbReference type="PATRIC" id="fig|742737.3.peg.1436"/>
<dbReference type="InterPro" id="IPR008979">
    <property type="entry name" value="Galactose-bd-like_sf"/>
</dbReference>
<dbReference type="SUPFAM" id="SSF49785">
    <property type="entry name" value="Galactose-binding domain-like"/>
    <property type="match status" value="1"/>
</dbReference>
<dbReference type="Pfam" id="PF12831">
    <property type="entry name" value="FAD_oxidored"/>
    <property type="match status" value="1"/>
</dbReference>
<dbReference type="OrthoDB" id="9759982at2"/>
<keyword evidence="3" id="KW-0560">Oxidoreductase</keyword>
<organism evidence="6 7">
    <name type="scientific">Hungatella hathewayi WAL-18680</name>
    <dbReference type="NCBI Taxonomy" id="742737"/>
    <lineage>
        <taxon>Bacteria</taxon>
        <taxon>Bacillati</taxon>
        <taxon>Bacillota</taxon>
        <taxon>Clostridia</taxon>
        <taxon>Lachnospirales</taxon>
        <taxon>Lachnospiraceae</taxon>
        <taxon>Hungatella</taxon>
    </lineage>
</organism>
<dbReference type="InterPro" id="IPR036188">
    <property type="entry name" value="FAD/NAD-bd_sf"/>
</dbReference>
<dbReference type="GO" id="GO:0051539">
    <property type="term" value="F:4 iron, 4 sulfur cluster binding"/>
    <property type="evidence" value="ECO:0007669"/>
    <property type="project" value="UniProtKB-KW"/>
</dbReference>
<evidence type="ECO:0000256" key="3">
    <source>
        <dbReference type="ARBA" id="ARBA00023002"/>
    </source>
</evidence>
<dbReference type="PRINTS" id="PR00411">
    <property type="entry name" value="PNDRDTASEI"/>
</dbReference>
<evidence type="ECO:0000256" key="2">
    <source>
        <dbReference type="ARBA" id="ARBA00022723"/>
    </source>
</evidence>
<dbReference type="PANTHER" id="PTHR43498:SF1">
    <property type="entry name" value="COB--COM HETERODISULFIDE REDUCTASE IRON-SULFUR SUBUNIT A"/>
    <property type="match status" value="1"/>
</dbReference>
<dbReference type="Gene3D" id="2.60.120.260">
    <property type="entry name" value="Galactose-binding domain-like"/>
    <property type="match status" value="1"/>
</dbReference>
<reference evidence="6 7" key="1">
    <citation type="submission" date="2011-08" db="EMBL/GenBank/DDBJ databases">
        <title>The Genome Sequence of Clostridium hathewayi WAL-18680.</title>
        <authorList>
            <consortium name="The Broad Institute Genome Sequencing Platform"/>
            <person name="Earl A."/>
            <person name="Ward D."/>
            <person name="Feldgarden M."/>
            <person name="Gevers D."/>
            <person name="Finegold S.M."/>
            <person name="Summanen P.H."/>
            <person name="Molitoris D.R."/>
            <person name="Song M."/>
            <person name="Daigneault M."/>
            <person name="Allen-Vercoe E."/>
            <person name="Young S.K."/>
            <person name="Zeng Q."/>
            <person name="Gargeya S."/>
            <person name="Fitzgerald M."/>
            <person name="Haas B."/>
            <person name="Abouelleil A."/>
            <person name="Alvarado L."/>
            <person name="Arachchi H.M."/>
            <person name="Berlin A."/>
            <person name="Brown A."/>
            <person name="Chapman S.B."/>
            <person name="Chen Z."/>
            <person name="Dunbar C."/>
            <person name="Freedman E."/>
            <person name="Gearin G."/>
            <person name="Gellesch M."/>
            <person name="Goldberg J."/>
            <person name="Griggs A."/>
            <person name="Gujja S."/>
            <person name="Heiman D."/>
            <person name="Howarth C."/>
            <person name="Larson L."/>
            <person name="Lui A."/>
            <person name="MacDonald P.J.P."/>
            <person name="Montmayeur A."/>
            <person name="Murphy C."/>
            <person name="Neiman D."/>
            <person name="Pearson M."/>
            <person name="Priest M."/>
            <person name="Roberts A."/>
            <person name="Saif S."/>
            <person name="Shea T."/>
            <person name="Shenoy N."/>
            <person name="Sisk P."/>
            <person name="Stolte C."/>
            <person name="Sykes S."/>
            <person name="Wortman J."/>
            <person name="Nusbaum C."/>
            <person name="Birren B."/>
        </authorList>
    </citation>
    <scope>NUCLEOTIDE SEQUENCE [LARGE SCALE GENOMIC DNA]</scope>
    <source>
        <strain evidence="6 7">WAL-18680</strain>
    </source>
</reference>
<sequence>MKNYIHEIHNCKEKAIIRKDYDVLVIGGGMSGLCAAIASARQGAGTAIVQDRSVFGGNASSEMKMHISGASCHWGKKDAAETGILMELQLENKYLNDSYNYSIWDGVLWSAAMDCENLDVYMNTTMDMVDSDGSCIHCVQCYQMTTENRYEFGAKVFVDATGNGTLGYFAGAEYKIGREAAAEYGEQDAPEQADGETMGNTIYFVAEDVGHPVKFVKPGWAYTFTEEDFVHRYHGDIVVYHNADDVVVLKPGEDYRDHEDELVEKYDVKSGYWWIELGGDWDDIIKQSEDIRYELYRTVYGVWDHIKNGGDHGAENYELTWVGNLGGMRESRRLMGDYVLTEQDILSNRVFEDAVAYGGWPMDEHVAAGFRAKGQIPSRVRSFKGLYSIPYGCFCSRTVKNLMMAGRNISASKLAMGSTRVMGTCAVGGEAVGVAAAGAALSGLTPSEYGRLHRKELQQKLLKNDLYVPGCKNEDEDDKARLAKLSATSQQSGYEVENLISGVTRREGDQSNLWMSKGIREGGEAVVLELKEPSSISQVRLVFDPDLSEERCISVSRAFMEKEPRGVAKTLVKDYRVEALFGGKTVACRDVRDNHQRLNVVEFDEAVMVDAVRITFWSTNGCENVQMYEVRIY</sequence>
<dbReference type="PANTHER" id="PTHR43498">
    <property type="entry name" value="FERREDOXIN:COB-COM HETERODISULFIDE REDUCTASE SUBUNIT A"/>
    <property type="match status" value="1"/>
</dbReference>
<dbReference type="HOGENOM" id="CLU_010695_0_0_9"/>
<protein>
    <recommendedName>
        <fullName evidence="8">FAD-dependent oxidoreductase</fullName>
    </recommendedName>
</protein>
<dbReference type="AlphaFoldDB" id="G5ID48"/>
<dbReference type="SUPFAM" id="SSF51905">
    <property type="entry name" value="FAD/NAD(P)-binding domain"/>
    <property type="match status" value="1"/>
</dbReference>
<name>G5ID48_9FIRM</name>
<keyword evidence="5" id="KW-0411">Iron-sulfur</keyword>
<comment type="caution">
    <text evidence="6">The sequence shown here is derived from an EMBL/GenBank/DDBJ whole genome shotgun (WGS) entry which is preliminary data.</text>
</comment>
<keyword evidence="1" id="KW-0004">4Fe-4S</keyword>
<evidence type="ECO:0000256" key="5">
    <source>
        <dbReference type="ARBA" id="ARBA00023014"/>
    </source>
</evidence>
<keyword evidence="4" id="KW-0408">Iron</keyword>
<dbReference type="GO" id="GO:0016491">
    <property type="term" value="F:oxidoreductase activity"/>
    <property type="evidence" value="ECO:0007669"/>
    <property type="project" value="UniProtKB-KW"/>
</dbReference>
<evidence type="ECO:0000313" key="6">
    <source>
        <dbReference type="EMBL" id="EHI60613.1"/>
    </source>
</evidence>
<dbReference type="EMBL" id="ADLN01000014">
    <property type="protein sequence ID" value="EHI60613.1"/>
    <property type="molecule type" value="Genomic_DNA"/>
</dbReference>
<dbReference type="InterPro" id="IPR039650">
    <property type="entry name" value="HdrA-like"/>
</dbReference>